<accession>A0ABQ1K7L4</accession>
<dbReference type="EMBL" id="BMIJ01000003">
    <property type="protein sequence ID" value="GGB91014.1"/>
    <property type="molecule type" value="Genomic_DNA"/>
</dbReference>
<keyword evidence="2" id="KW-1185">Reference proteome</keyword>
<evidence type="ECO:0000313" key="1">
    <source>
        <dbReference type="EMBL" id="GGB91014.1"/>
    </source>
</evidence>
<protein>
    <submittedName>
        <fullName evidence="1">Uncharacterized protein</fullName>
    </submittedName>
</protein>
<name>A0ABQ1K7L4_9GAMM</name>
<sequence>MILMNIRTLFLLLVSVLVVGCAGSVKPMSSEAVNEFNQGKVAVAYLYPSKKLNYTEQVYKVLWIENRANLVSFDGLWDIDTDISNEYQQQFKRLGVNAVVAKELLSATEYEHLQKDIALYQLKASEAIAASKTVPPLQLSTDYRDALAAQGAKYLILISQGMFNVQVLDLISKVTLISGSDVKVVDTRDGSITFDGDAMIWLNQDYQESPQEIEANNLQLLKSMVARGVNTQFEQNVLPKQMGLTQ</sequence>
<gene>
    <name evidence="1" type="ORF">GCM10011352_16320</name>
</gene>
<organism evidence="1 2">
    <name type="scientific">Marinobacterium zhoushanense</name>
    <dbReference type="NCBI Taxonomy" id="1679163"/>
    <lineage>
        <taxon>Bacteria</taxon>
        <taxon>Pseudomonadati</taxon>
        <taxon>Pseudomonadota</taxon>
        <taxon>Gammaproteobacteria</taxon>
        <taxon>Oceanospirillales</taxon>
        <taxon>Oceanospirillaceae</taxon>
        <taxon>Marinobacterium</taxon>
    </lineage>
</organism>
<reference evidence="2" key="1">
    <citation type="journal article" date="2019" name="Int. J. Syst. Evol. Microbiol.">
        <title>The Global Catalogue of Microorganisms (GCM) 10K type strain sequencing project: providing services to taxonomists for standard genome sequencing and annotation.</title>
        <authorList>
            <consortium name="The Broad Institute Genomics Platform"/>
            <consortium name="The Broad Institute Genome Sequencing Center for Infectious Disease"/>
            <person name="Wu L."/>
            <person name="Ma J."/>
        </authorList>
    </citation>
    <scope>NUCLEOTIDE SEQUENCE [LARGE SCALE GENOMIC DNA]</scope>
    <source>
        <strain evidence="2">CGMCC 1.15341</strain>
    </source>
</reference>
<proteinExistence type="predicted"/>
<dbReference type="PROSITE" id="PS51257">
    <property type="entry name" value="PROKAR_LIPOPROTEIN"/>
    <property type="match status" value="1"/>
</dbReference>
<evidence type="ECO:0000313" key="2">
    <source>
        <dbReference type="Proteomes" id="UP000629025"/>
    </source>
</evidence>
<comment type="caution">
    <text evidence="1">The sequence shown here is derived from an EMBL/GenBank/DDBJ whole genome shotgun (WGS) entry which is preliminary data.</text>
</comment>
<dbReference type="Proteomes" id="UP000629025">
    <property type="component" value="Unassembled WGS sequence"/>
</dbReference>